<dbReference type="CDD" id="cd09274">
    <property type="entry name" value="RNase_HI_RT_Ty3"/>
    <property type="match status" value="1"/>
</dbReference>
<keyword evidence="4" id="KW-0540">Nuclease</keyword>
<organism evidence="12 13">
    <name type="scientific">Platanthera zijinensis</name>
    <dbReference type="NCBI Taxonomy" id="2320716"/>
    <lineage>
        <taxon>Eukaryota</taxon>
        <taxon>Viridiplantae</taxon>
        <taxon>Streptophyta</taxon>
        <taxon>Embryophyta</taxon>
        <taxon>Tracheophyta</taxon>
        <taxon>Spermatophyta</taxon>
        <taxon>Magnoliopsida</taxon>
        <taxon>Liliopsida</taxon>
        <taxon>Asparagales</taxon>
        <taxon>Orchidaceae</taxon>
        <taxon>Orchidoideae</taxon>
        <taxon>Orchideae</taxon>
        <taxon>Orchidinae</taxon>
        <taxon>Platanthera</taxon>
    </lineage>
</organism>
<gene>
    <name evidence="12" type="ORF">KSP39_PZI011094</name>
</gene>
<evidence type="ECO:0000313" key="13">
    <source>
        <dbReference type="Proteomes" id="UP001418222"/>
    </source>
</evidence>
<evidence type="ECO:0000313" key="12">
    <source>
        <dbReference type="EMBL" id="KAK8938724.1"/>
    </source>
</evidence>
<feature type="domain" description="Reverse transcriptase RNase H-like" evidence="10">
    <location>
        <begin position="469"/>
        <end position="568"/>
    </location>
</feature>
<keyword evidence="3" id="KW-0548">Nucleotidyltransferase</keyword>
<dbReference type="InterPro" id="IPR050951">
    <property type="entry name" value="Retrovirus_Pol_polyprotein"/>
</dbReference>
<dbReference type="CDD" id="cd01647">
    <property type="entry name" value="RT_LTR"/>
    <property type="match status" value="1"/>
</dbReference>
<dbReference type="AlphaFoldDB" id="A0AAP0G5K8"/>
<dbReference type="InterPro" id="IPR041373">
    <property type="entry name" value="RT_RNaseH"/>
</dbReference>
<dbReference type="GO" id="GO:0003964">
    <property type="term" value="F:RNA-directed DNA polymerase activity"/>
    <property type="evidence" value="ECO:0007669"/>
    <property type="project" value="UniProtKB-KW"/>
</dbReference>
<evidence type="ECO:0000259" key="9">
    <source>
        <dbReference type="Pfam" id="PF00078"/>
    </source>
</evidence>
<dbReference type="InterPro" id="IPR021109">
    <property type="entry name" value="Peptidase_aspartic_dom_sf"/>
</dbReference>
<dbReference type="Gene3D" id="3.10.20.370">
    <property type="match status" value="1"/>
</dbReference>
<dbReference type="PANTHER" id="PTHR37984:SF5">
    <property type="entry name" value="PROTEIN NYNRIN-LIKE"/>
    <property type="match status" value="1"/>
</dbReference>
<feature type="domain" description="Tf2-1-like SH3-like" evidence="11">
    <location>
        <begin position="756"/>
        <end position="819"/>
    </location>
</feature>
<dbReference type="GO" id="GO:0016787">
    <property type="term" value="F:hydrolase activity"/>
    <property type="evidence" value="ECO:0007669"/>
    <property type="project" value="UniProtKB-KW"/>
</dbReference>
<reference evidence="12 13" key="1">
    <citation type="journal article" date="2022" name="Nat. Plants">
        <title>Genomes of leafy and leafless Platanthera orchids illuminate the evolution of mycoheterotrophy.</title>
        <authorList>
            <person name="Li M.H."/>
            <person name="Liu K.W."/>
            <person name="Li Z."/>
            <person name="Lu H.C."/>
            <person name="Ye Q.L."/>
            <person name="Zhang D."/>
            <person name="Wang J.Y."/>
            <person name="Li Y.F."/>
            <person name="Zhong Z.M."/>
            <person name="Liu X."/>
            <person name="Yu X."/>
            <person name="Liu D.K."/>
            <person name="Tu X.D."/>
            <person name="Liu B."/>
            <person name="Hao Y."/>
            <person name="Liao X.Y."/>
            <person name="Jiang Y.T."/>
            <person name="Sun W.H."/>
            <person name="Chen J."/>
            <person name="Chen Y.Q."/>
            <person name="Ai Y."/>
            <person name="Zhai J.W."/>
            <person name="Wu S.S."/>
            <person name="Zhou Z."/>
            <person name="Hsiao Y.Y."/>
            <person name="Wu W.L."/>
            <person name="Chen Y.Y."/>
            <person name="Lin Y.F."/>
            <person name="Hsu J.L."/>
            <person name="Li C.Y."/>
            <person name="Wang Z.W."/>
            <person name="Zhao X."/>
            <person name="Zhong W.Y."/>
            <person name="Ma X.K."/>
            <person name="Ma L."/>
            <person name="Huang J."/>
            <person name="Chen G.Z."/>
            <person name="Huang M.Z."/>
            <person name="Huang L."/>
            <person name="Peng D.H."/>
            <person name="Luo Y.B."/>
            <person name="Zou S.Q."/>
            <person name="Chen S.P."/>
            <person name="Lan S."/>
            <person name="Tsai W.C."/>
            <person name="Van de Peer Y."/>
            <person name="Liu Z.J."/>
        </authorList>
    </citation>
    <scope>NUCLEOTIDE SEQUENCE [LARGE SCALE GENOMIC DNA]</scope>
    <source>
        <strain evidence="12">Lor287</strain>
    </source>
</reference>
<sequence>MTESDDLATLPATDPPLPDGECHHYLELPYFSVGGITGPRTMKIRGRLQDRDIILMINSGASHNFISDDLARELALPFKPSPAFTVCLGDGRRRPTQGQCQAVTLTLGACAVTADFYIFGLGGLDAILGVAWLQTLGDVRVNWATMTMHFQPRPISHCLTGDSTLLQTRVSFRALQRTSELWPLQLVPEAEPAPPPEDLRHLLHEFAELFEAPSGLPPIRHTDHAIVLQPGTSAVSVRPYRYRHVQKDEIERLVQEMLLGGIIWPSASPFSSPVLLVRKKDGSWRFCVDYRELNKATVSDKYPIPVIQELLDELHDAIFFTKLDLRAGYHQIRVRPADVLKMAFRTHDGHFEFLEHLQHVRSTLLTLRRHHLVLNRKKCTFGETKVSYLGHTIAANGVAMDEDKIMAVLRWPTPTSVREVRAFLGLTGYYRRFIQGYDTLARPLTQLLKTSEEGPFSALVHGLVLAMPDFHQPFVMECDASGVGVGAVLMQVGRPIAYYSRGFSSSIRSRSAYENELMALVLAVQHWHPYLLGRPFVVRTDHHSLRYLLLQKIVTPAQQLWAAKLLGYDFSIEFRSGKTNRAADALSRQPHAPELAALTRPVWEEGADIQEGVERDPVLGPMRTALIADPSAHSPYSLIGGRLFYRGRLVQSASSTCIPRLLKEFHASPSGGHAGAFRTCRRLLVLGADVSTAVYGLPPPSIVRHLPGECPVASLAAHLQDRDIILNSLKQHLRRAQAKMTSFANRKRRDLQFAPGEKVFIKLHPYRQLTVARRACPKLAPRFFGPFEVLGRIGAVAYRLRLPDGSRIHPVFHVSQLRCVIGDHPALDHIPADLDFSGLTPLYPAAILDSRSPHPGTGSPEEVRVAWRHRPLSASTWLLRDDFRRQFPDYCLEDKANFPDGGIVTELHDDEPPWRVYARRPRTQKEGGGVGAVSPDVSDRDTAGGSASSGPGESHYEEQV</sequence>
<dbReference type="InterPro" id="IPR043128">
    <property type="entry name" value="Rev_trsase/Diguanyl_cyclase"/>
</dbReference>
<dbReference type="Pfam" id="PF00078">
    <property type="entry name" value="RVT_1"/>
    <property type="match status" value="1"/>
</dbReference>
<dbReference type="GO" id="GO:0004519">
    <property type="term" value="F:endonuclease activity"/>
    <property type="evidence" value="ECO:0007669"/>
    <property type="project" value="UniProtKB-KW"/>
</dbReference>
<evidence type="ECO:0000256" key="2">
    <source>
        <dbReference type="ARBA" id="ARBA00022679"/>
    </source>
</evidence>
<evidence type="ECO:0000256" key="7">
    <source>
        <dbReference type="ARBA" id="ARBA00022918"/>
    </source>
</evidence>
<protein>
    <recommendedName>
        <fullName evidence="1">RNA-directed DNA polymerase</fullName>
        <ecNumber evidence="1">2.7.7.49</ecNumber>
    </recommendedName>
</protein>
<keyword evidence="2" id="KW-0808">Transferase</keyword>
<keyword evidence="7" id="KW-0695">RNA-directed DNA polymerase</keyword>
<dbReference type="Gene3D" id="2.40.70.10">
    <property type="entry name" value="Acid Proteases"/>
    <property type="match status" value="1"/>
</dbReference>
<accession>A0AAP0G5K8</accession>
<keyword evidence="5" id="KW-0255">Endonuclease</keyword>
<name>A0AAP0G5K8_9ASPA</name>
<dbReference type="PANTHER" id="PTHR37984">
    <property type="entry name" value="PROTEIN CBG26694"/>
    <property type="match status" value="1"/>
</dbReference>
<dbReference type="SUPFAM" id="SSF56672">
    <property type="entry name" value="DNA/RNA polymerases"/>
    <property type="match status" value="1"/>
</dbReference>
<keyword evidence="6" id="KW-0378">Hydrolase</keyword>
<dbReference type="Pfam" id="PF24626">
    <property type="entry name" value="SH3_Tf2-1"/>
    <property type="match status" value="1"/>
</dbReference>
<dbReference type="InterPro" id="IPR000477">
    <property type="entry name" value="RT_dom"/>
</dbReference>
<dbReference type="CDD" id="cd00303">
    <property type="entry name" value="retropepsin_like"/>
    <property type="match status" value="1"/>
</dbReference>
<evidence type="ECO:0000259" key="10">
    <source>
        <dbReference type="Pfam" id="PF17917"/>
    </source>
</evidence>
<evidence type="ECO:0000256" key="8">
    <source>
        <dbReference type="SAM" id="MobiDB-lite"/>
    </source>
</evidence>
<proteinExistence type="predicted"/>
<evidence type="ECO:0000256" key="6">
    <source>
        <dbReference type="ARBA" id="ARBA00022801"/>
    </source>
</evidence>
<feature type="region of interest" description="Disordered" evidence="8">
    <location>
        <begin position="918"/>
        <end position="960"/>
    </location>
</feature>
<dbReference type="Gene3D" id="3.30.70.270">
    <property type="match status" value="2"/>
</dbReference>
<dbReference type="EMBL" id="JBBWWQ010000009">
    <property type="protein sequence ID" value="KAK8938724.1"/>
    <property type="molecule type" value="Genomic_DNA"/>
</dbReference>
<evidence type="ECO:0000256" key="4">
    <source>
        <dbReference type="ARBA" id="ARBA00022722"/>
    </source>
</evidence>
<keyword evidence="13" id="KW-1185">Reference proteome</keyword>
<evidence type="ECO:0000259" key="11">
    <source>
        <dbReference type="Pfam" id="PF24626"/>
    </source>
</evidence>
<feature type="compositionally biased region" description="Low complexity" evidence="8">
    <location>
        <begin position="943"/>
        <end position="953"/>
    </location>
</feature>
<dbReference type="SUPFAM" id="SSF50630">
    <property type="entry name" value="Acid proteases"/>
    <property type="match status" value="1"/>
</dbReference>
<dbReference type="Pfam" id="PF08284">
    <property type="entry name" value="RVP_2"/>
    <property type="match status" value="1"/>
</dbReference>
<dbReference type="EC" id="2.7.7.49" evidence="1"/>
<dbReference type="InterPro" id="IPR056924">
    <property type="entry name" value="SH3_Tf2-1"/>
</dbReference>
<feature type="domain" description="Reverse transcriptase" evidence="9">
    <location>
        <begin position="277"/>
        <end position="347"/>
    </location>
</feature>
<dbReference type="Proteomes" id="UP001418222">
    <property type="component" value="Unassembled WGS sequence"/>
</dbReference>
<dbReference type="Pfam" id="PF17917">
    <property type="entry name" value="RT_RNaseH"/>
    <property type="match status" value="1"/>
</dbReference>
<dbReference type="InterPro" id="IPR043502">
    <property type="entry name" value="DNA/RNA_pol_sf"/>
</dbReference>
<evidence type="ECO:0000256" key="3">
    <source>
        <dbReference type="ARBA" id="ARBA00022695"/>
    </source>
</evidence>
<evidence type="ECO:0000256" key="5">
    <source>
        <dbReference type="ARBA" id="ARBA00022759"/>
    </source>
</evidence>
<evidence type="ECO:0000256" key="1">
    <source>
        <dbReference type="ARBA" id="ARBA00012493"/>
    </source>
</evidence>
<dbReference type="Gene3D" id="3.10.10.10">
    <property type="entry name" value="HIV Type 1 Reverse Transcriptase, subunit A, domain 1"/>
    <property type="match status" value="1"/>
</dbReference>
<comment type="caution">
    <text evidence="12">The sequence shown here is derived from an EMBL/GenBank/DDBJ whole genome shotgun (WGS) entry which is preliminary data.</text>
</comment>